<proteinExistence type="predicted"/>
<organism evidence="1 2">
    <name type="scientific">Coemansia nantahalensis</name>
    <dbReference type="NCBI Taxonomy" id="2789366"/>
    <lineage>
        <taxon>Eukaryota</taxon>
        <taxon>Fungi</taxon>
        <taxon>Fungi incertae sedis</taxon>
        <taxon>Zoopagomycota</taxon>
        <taxon>Kickxellomycotina</taxon>
        <taxon>Kickxellomycetes</taxon>
        <taxon>Kickxellales</taxon>
        <taxon>Kickxellaceae</taxon>
        <taxon>Coemansia</taxon>
    </lineage>
</organism>
<evidence type="ECO:0000313" key="1">
    <source>
        <dbReference type="EMBL" id="KAJ2774593.1"/>
    </source>
</evidence>
<keyword evidence="2" id="KW-1185">Reference proteome</keyword>
<protein>
    <submittedName>
        <fullName evidence="1">Uncharacterized protein</fullName>
    </submittedName>
</protein>
<comment type="caution">
    <text evidence="1">The sequence shown here is derived from an EMBL/GenBank/DDBJ whole genome shotgun (WGS) entry which is preliminary data.</text>
</comment>
<dbReference type="Proteomes" id="UP001140234">
    <property type="component" value="Unassembled WGS sequence"/>
</dbReference>
<gene>
    <name evidence="1" type="ORF">IWQ57_000746</name>
</gene>
<evidence type="ECO:0000313" key="2">
    <source>
        <dbReference type="Proteomes" id="UP001140234"/>
    </source>
</evidence>
<sequence>MHDAGPPAGKLDRIINRLTRRMTPPKLSIRSRRGASPPELLEGVAGGAQAPEPERTDSWRQQQSESARATTLRKREKIAELRRRRQQDLEQRRQSQYSAMSPVAAIAPGAANLAALAAAVSPLGPGAAGQPLFLAPQSARRDQACLDEDQFFDSPELNLLLSPIDIDSMVGGVGSSPPSRQTPARRHNPRPTAHDELDFTIDIPSTSLSPVVPLGRGHGRQRSRAAMPVAGRGAPAAGPAASRRMHQQIDEELARNRALRRELARLDDVVQALEKLAPAVR</sequence>
<dbReference type="EMBL" id="JANBUJ010000084">
    <property type="protein sequence ID" value="KAJ2774593.1"/>
    <property type="molecule type" value="Genomic_DNA"/>
</dbReference>
<accession>A0ACC1K6V2</accession>
<name>A0ACC1K6V2_9FUNG</name>
<reference evidence="1" key="1">
    <citation type="submission" date="2022-07" db="EMBL/GenBank/DDBJ databases">
        <title>Phylogenomic reconstructions and comparative analyses of Kickxellomycotina fungi.</title>
        <authorList>
            <person name="Reynolds N.K."/>
            <person name="Stajich J.E."/>
            <person name="Barry K."/>
            <person name="Grigoriev I.V."/>
            <person name="Crous P."/>
            <person name="Smith M.E."/>
        </authorList>
    </citation>
    <scope>NUCLEOTIDE SEQUENCE</scope>
    <source>
        <strain evidence="1">CBS 109366</strain>
    </source>
</reference>